<reference evidence="4" key="1">
    <citation type="submission" date="2016-10" db="EMBL/GenBank/DDBJ databases">
        <authorList>
            <person name="Varghese N."/>
            <person name="Submissions S."/>
        </authorList>
    </citation>
    <scope>NUCLEOTIDE SEQUENCE [LARGE SCALE GENOMIC DNA]</scope>
    <source>
        <strain evidence="4">CGMCC 4.3147</strain>
    </source>
</reference>
<organism evidence="3 4">
    <name type="scientific">Glycomyces sambucus</name>
    <dbReference type="NCBI Taxonomy" id="380244"/>
    <lineage>
        <taxon>Bacteria</taxon>
        <taxon>Bacillati</taxon>
        <taxon>Actinomycetota</taxon>
        <taxon>Actinomycetes</taxon>
        <taxon>Glycomycetales</taxon>
        <taxon>Glycomycetaceae</taxon>
        <taxon>Glycomyces</taxon>
    </lineage>
</organism>
<dbReference type="Pfam" id="PF04738">
    <property type="entry name" value="Lant_dehydr_N"/>
    <property type="match status" value="1"/>
</dbReference>
<evidence type="ECO:0000259" key="2">
    <source>
        <dbReference type="Pfam" id="PF14028"/>
    </source>
</evidence>
<proteinExistence type="predicted"/>
<keyword evidence="4" id="KW-1185">Reference proteome</keyword>
<dbReference type="Pfam" id="PF14028">
    <property type="entry name" value="Lant_dehydr_C"/>
    <property type="match status" value="1"/>
</dbReference>
<dbReference type="EMBL" id="FNGF01000002">
    <property type="protein sequence ID" value="SDK95030.1"/>
    <property type="molecule type" value="Genomic_DNA"/>
</dbReference>
<dbReference type="AlphaFoldDB" id="A0A1G9G323"/>
<gene>
    <name evidence="3" type="ORF">SAMN05216298_2181</name>
</gene>
<evidence type="ECO:0000313" key="4">
    <source>
        <dbReference type="Proteomes" id="UP000198662"/>
    </source>
</evidence>
<protein>
    <submittedName>
        <fullName evidence="3">Thiopeptide-type bacteriocin biosynthesis domain-containing protein</fullName>
    </submittedName>
</protein>
<name>A0A1G9G323_9ACTN</name>
<evidence type="ECO:0000259" key="1">
    <source>
        <dbReference type="Pfam" id="PF04738"/>
    </source>
</evidence>
<dbReference type="STRING" id="380244.SAMN05216298_2181"/>
<feature type="domain" description="Lantibiotic dehydratase N-terminal" evidence="1">
    <location>
        <begin position="62"/>
        <end position="715"/>
    </location>
</feature>
<dbReference type="NCBIfam" id="TIGR03891">
    <property type="entry name" value="thiopep_ocin"/>
    <property type="match status" value="1"/>
</dbReference>
<dbReference type="InterPro" id="IPR023809">
    <property type="entry name" value="Thiopep_bacteriocin_synth_dom"/>
</dbReference>
<feature type="domain" description="Thiopeptide-type bacteriocin biosynthesis" evidence="2">
    <location>
        <begin position="801"/>
        <end position="1063"/>
    </location>
</feature>
<dbReference type="Proteomes" id="UP000198662">
    <property type="component" value="Unassembled WGS sequence"/>
</dbReference>
<evidence type="ECO:0000313" key="3">
    <source>
        <dbReference type="EMBL" id="SDK95030.1"/>
    </source>
</evidence>
<sequence length="1090" mass="117942">MATSAETGAGARAAYTAGAFLMLRAPVLPVEEFLWFTGADRGDSPERLRDTGRERLWELASRPRVAHALHIASAGLTEQLRSLDGRAPTGASGDRIFATLLRYATRMSTRPTPLGLFGAVGMARFGPATTLALRADPVLRTRTRADSAWLAEIVAEIAAELERDPSRFADLPVRANDLTYRVGGLAVLVAGEPGSATRVTVHVTPPVEAVLNLARDGIGFAALLSEMERRFPRVGRERVRGLLAQLWERRLLIADVSAPMRSPLPEADLAERLAGAAGHAPVAADLRRSRELADAVDAARGAAGPDLLDRYAAHQRRTSTYKGRSTYQTDTALALTATGLSERVAATAAEAAELVMRLNCVSPRQPHLVDYHHAFLERYGSNAEIPLLEALSPERGIGPPNGYLGPPRAVPLPARPPTRHDRRDRALVDLVTGAVHRGDREIDLSDADLAALTVWPADSSPAGRLPSLDLYARIAAASGEAIDRGDWRLVLAPSAFQGLQSFGRFADLLDEDALAAVRAFARAEEALHPDVTFAELNSAPWRARLGNLMGRPPIREWEVCVNAEPALPPDRRIPLSDILVGATGHMFYLRSRRTGGRLAVTRSHAVTASQGPNVARALLELSEDMFAVPSMFHWGPMSEAPFLPRLTRGNIVLSPAYWTLGPDAIGGAAARDADDGFEALQRWRTEWGVPRYVSLTEADNRLLLDLERPLCADALLREVRRAGRKSRPAPVRLYEMLPDFEQMWLRDERGRRYQAEVVVPVMPASVQTDHAPVPAAPAVPGGAAEPVAAAVSRRCLPGGEWTFLKLYTAATQQEDVLTGPLRSLLADLREEGLVDGWFFVRYADPQPHLRLRFHAADAAAAPAAPAVPSRCAAWAAALVTAGWASDFGFAAYDRELERYGGADAFTAVERAFHANSEAALRLLAALQASDLERDFACVAAFHALCRSWGADPLAHAGARWSGAASDEVRRRFRAARPLLWELLEPGGPAPDPSAQRHAAMLEPVFAAQHGALAEAGGLVRKLAGGGRLHGTEGELLESLLHMQANRLLGIDHDDERACRDLWSLTARAIGNRAAAVREPFRTAPPTGKRD</sequence>
<dbReference type="RefSeq" id="WP_176953277.1">
    <property type="nucleotide sequence ID" value="NZ_FNGF01000002.1"/>
</dbReference>
<dbReference type="InterPro" id="IPR006827">
    <property type="entry name" value="Lant_deHydtase_N"/>
</dbReference>
<accession>A0A1G9G323</accession>